<evidence type="ECO:0000259" key="6">
    <source>
        <dbReference type="Pfam" id="PF13943"/>
    </source>
</evidence>
<dbReference type="Gene3D" id="3.80.10.10">
    <property type="entry name" value="Ribonuclease Inhibitor"/>
    <property type="match status" value="2"/>
</dbReference>
<evidence type="ECO:0000313" key="8">
    <source>
        <dbReference type="Proteomes" id="UP001497392"/>
    </source>
</evidence>
<feature type="domain" description="WPP" evidence="6">
    <location>
        <begin position="6"/>
        <end position="96"/>
    </location>
</feature>
<name>A0ABP1G8A6_9CHLO</name>
<keyword evidence="3" id="KW-0963">Cytoplasm</keyword>
<gene>
    <name evidence="7" type="primary">g11594</name>
    <name evidence="7" type="ORF">VP750_LOCUS10362</name>
</gene>
<dbReference type="SMART" id="SM00368">
    <property type="entry name" value="LRR_RI"/>
    <property type="match status" value="10"/>
</dbReference>
<dbReference type="InterPro" id="IPR032675">
    <property type="entry name" value="LRR_dom_sf"/>
</dbReference>
<feature type="compositionally biased region" description="Acidic residues" evidence="5">
    <location>
        <begin position="486"/>
        <end position="519"/>
    </location>
</feature>
<dbReference type="InterPro" id="IPR001611">
    <property type="entry name" value="Leu-rich_rpt"/>
</dbReference>
<proteinExistence type="predicted"/>
<keyword evidence="8" id="KW-1185">Reference proteome</keyword>
<dbReference type="InterPro" id="IPR045203">
    <property type="entry name" value="RanGAP1/2"/>
</dbReference>
<keyword evidence="4" id="KW-0539">Nucleus</keyword>
<dbReference type="EMBL" id="CAXHTA020000018">
    <property type="protein sequence ID" value="CAL5228456.1"/>
    <property type="molecule type" value="Genomic_DNA"/>
</dbReference>
<feature type="region of interest" description="Disordered" evidence="5">
    <location>
        <begin position="484"/>
        <end position="529"/>
    </location>
</feature>
<dbReference type="PANTHER" id="PTHR46761:SF2">
    <property type="entry name" value="RAN GTPASE-ACTIVATING PROTEIN 1"/>
    <property type="match status" value="1"/>
</dbReference>
<comment type="caution">
    <text evidence="7">The sequence shown here is derived from an EMBL/GenBank/DDBJ whole genome shotgun (WGS) entry which is preliminary data.</text>
</comment>
<evidence type="ECO:0000313" key="7">
    <source>
        <dbReference type="EMBL" id="CAL5228456.1"/>
    </source>
</evidence>
<dbReference type="Proteomes" id="UP001497392">
    <property type="component" value="Unassembled WGS sequence"/>
</dbReference>
<evidence type="ECO:0000256" key="5">
    <source>
        <dbReference type="SAM" id="MobiDB-lite"/>
    </source>
</evidence>
<sequence length="529" mass="55997">MVEQAWALSDGQRAETVTRITQSIANLAFSQGWSIDDAEAQETATQVEKKAYTVAQVESRTTTGIRPHSDSLKAYTRNLANLVLAAAKGQPKAQEQPMAQENGGEANAAELDLTGEREFLTRDSAQEALAPMLAPGSAITEIKLSTKSFGRDAAEVASQAIANLSKSLVSVDMSDVIAGRPEAEALDALRIMSNALSRLQLRLLDLSDNALGEKGVRACAAAIESQTGLQELAFQNVGCSIRACQAVGELVKHPQELRRLHLYNNMSDDAGAAAIAEVLQKAPRMADFRMASSRVGAEGGIALAEGLAAGSELQRLDLSDNPMTEEVAPALAQALRQQTGLVRLNLNDTSLQDEGISAIAEALPANILELELALNEVTPEGAHALAAALSRLPHLQRLNLRENELENEGAIAIAKGLSGLKNLRELDLTQNQIGRMGAMAIGKAVAACSSLQKLELDENQVSEDGVSHLKSILTAAGQEHVLGSLEENDPDADEELDDGDEGDEAENEDGLGDAADDLADALSKQAQIK</sequence>
<dbReference type="Pfam" id="PF13943">
    <property type="entry name" value="WPP"/>
    <property type="match status" value="1"/>
</dbReference>
<evidence type="ECO:0000256" key="2">
    <source>
        <dbReference type="ARBA" id="ARBA00004430"/>
    </source>
</evidence>
<comment type="subcellular location">
    <subcellularLocation>
        <location evidence="2">Cytoplasm</location>
        <location evidence="2">Cytoskeleton</location>
        <location evidence="2">Cilium axoneme</location>
    </subcellularLocation>
    <subcellularLocation>
        <location evidence="1">Nucleus</location>
    </subcellularLocation>
</comment>
<dbReference type="InterPro" id="IPR025265">
    <property type="entry name" value="WPP_dom"/>
</dbReference>
<dbReference type="SUPFAM" id="SSF52047">
    <property type="entry name" value="RNI-like"/>
    <property type="match status" value="1"/>
</dbReference>
<evidence type="ECO:0000256" key="4">
    <source>
        <dbReference type="ARBA" id="ARBA00023242"/>
    </source>
</evidence>
<dbReference type="Pfam" id="PF13516">
    <property type="entry name" value="LRR_6"/>
    <property type="match status" value="5"/>
</dbReference>
<dbReference type="InterPro" id="IPR038214">
    <property type="entry name" value="WPP_sf"/>
</dbReference>
<organism evidence="7 8">
    <name type="scientific">Coccomyxa viridis</name>
    <dbReference type="NCBI Taxonomy" id="1274662"/>
    <lineage>
        <taxon>Eukaryota</taxon>
        <taxon>Viridiplantae</taxon>
        <taxon>Chlorophyta</taxon>
        <taxon>core chlorophytes</taxon>
        <taxon>Trebouxiophyceae</taxon>
        <taxon>Trebouxiophyceae incertae sedis</taxon>
        <taxon>Coccomyxaceae</taxon>
        <taxon>Coccomyxa</taxon>
    </lineage>
</organism>
<reference evidence="7 8" key="1">
    <citation type="submission" date="2024-06" db="EMBL/GenBank/DDBJ databases">
        <authorList>
            <person name="Kraege A."/>
            <person name="Thomma B."/>
        </authorList>
    </citation>
    <scope>NUCLEOTIDE SEQUENCE [LARGE SCALE GENOMIC DNA]</scope>
</reference>
<dbReference type="PANTHER" id="PTHR46761">
    <property type="entry name" value="RAN GTPASE-ACTIVATING PROTEIN 1"/>
    <property type="match status" value="1"/>
</dbReference>
<protein>
    <submittedName>
        <fullName evidence="7">G11594 protein</fullName>
    </submittedName>
</protein>
<evidence type="ECO:0000256" key="3">
    <source>
        <dbReference type="ARBA" id="ARBA00022490"/>
    </source>
</evidence>
<dbReference type="Gene3D" id="1.10.246.200">
    <property type="entry name" value="WPP domain"/>
    <property type="match status" value="1"/>
</dbReference>
<evidence type="ECO:0000256" key="1">
    <source>
        <dbReference type="ARBA" id="ARBA00004123"/>
    </source>
</evidence>
<accession>A0ABP1G8A6</accession>